<comment type="caution">
    <text evidence="1">The sequence shown here is derived from an EMBL/GenBank/DDBJ whole genome shotgun (WGS) entry which is preliminary data.</text>
</comment>
<dbReference type="EMBL" id="NHYD01002598">
    <property type="protein sequence ID" value="PPQ85924.1"/>
    <property type="molecule type" value="Genomic_DNA"/>
</dbReference>
<dbReference type="Proteomes" id="UP000283269">
    <property type="component" value="Unassembled WGS sequence"/>
</dbReference>
<keyword evidence="2" id="KW-1185">Reference proteome</keyword>
<dbReference type="OrthoDB" id="3060075at2759"/>
<name>A0A409X5E6_PSICY</name>
<accession>A0A409X5E6</accession>
<evidence type="ECO:0000313" key="1">
    <source>
        <dbReference type="EMBL" id="PPQ85924.1"/>
    </source>
</evidence>
<dbReference type="InParanoid" id="A0A409X5E6"/>
<protein>
    <submittedName>
        <fullName evidence="1">Uncharacterized protein</fullName>
    </submittedName>
</protein>
<reference evidence="1 2" key="1">
    <citation type="journal article" date="2018" name="Evol. Lett.">
        <title>Horizontal gene cluster transfer increased hallucinogenic mushroom diversity.</title>
        <authorList>
            <person name="Reynolds H.T."/>
            <person name="Vijayakumar V."/>
            <person name="Gluck-Thaler E."/>
            <person name="Korotkin H.B."/>
            <person name="Matheny P.B."/>
            <person name="Slot J.C."/>
        </authorList>
    </citation>
    <scope>NUCLEOTIDE SEQUENCE [LARGE SCALE GENOMIC DNA]</scope>
    <source>
        <strain evidence="1 2">2631</strain>
    </source>
</reference>
<gene>
    <name evidence="1" type="ORF">CVT25_014801</name>
</gene>
<proteinExistence type="predicted"/>
<organism evidence="1 2">
    <name type="scientific">Psilocybe cyanescens</name>
    <dbReference type="NCBI Taxonomy" id="93625"/>
    <lineage>
        <taxon>Eukaryota</taxon>
        <taxon>Fungi</taxon>
        <taxon>Dikarya</taxon>
        <taxon>Basidiomycota</taxon>
        <taxon>Agaricomycotina</taxon>
        <taxon>Agaricomycetes</taxon>
        <taxon>Agaricomycetidae</taxon>
        <taxon>Agaricales</taxon>
        <taxon>Agaricineae</taxon>
        <taxon>Strophariaceae</taxon>
        <taxon>Psilocybe</taxon>
    </lineage>
</organism>
<dbReference type="AlphaFoldDB" id="A0A409X5E6"/>
<evidence type="ECO:0000313" key="2">
    <source>
        <dbReference type="Proteomes" id="UP000283269"/>
    </source>
</evidence>
<sequence>MGHHLKPFVRGYAFDREKIGAVFEFDHLKDPSKVLSIIGFVLERIVNSEADVALTVVYKPGAENEMLSVIVIDDDFDEEKLKNRPMRPLHPELDQYMNILTGPCVWMEQNNHDAHYARR</sequence>